<dbReference type="OrthoDB" id="9048761at2759"/>
<evidence type="ECO:0000256" key="5">
    <source>
        <dbReference type="ARBA" id="ARBA00022990"/>
    </source>
</evidence>
<evidence type="ECO:0000313" key="12">
    <source>
        <dbReference type="Proteomes" id="UP001142489"/>
    </source>
</evidence>
<dbReference type="AlphaFoldDB" id="A0A9Q1AWL8"/>
<organism evidence="11 12">
    <name type="scientific">Phrynocephalus forsythii</name>
    <dbReference type="NCBI Taxonomy" id="171643"/>
    <lineage>
        <taxon>Eukaryota</taxon>
        <taxon>Metazoa</taxon>
        <taxon>Chordata</taxon>
        <taxon>Craniata</taxon>
        <taxon>Vertebrata</taxon>
        <taxon>Euteleostomi</taxon>
        <taxon>Lepidosauria</taxon>
        <taxon>Squamata</taxon>
        <taxon>Bifurcata</taxon>
        <taxon>Unidentata</taxon>
        <taxon>Episquamata</taxon>
        <taxon>Toxicofera</taxon>
        <taxon>Iguania</taxon>
        <taxon>Acrodonta</taxon>
        <taxon>Agamidae</taxon>
        <taxon>Agaminae</taxon>
        <taxon>Phrynocephalus</taxon>
    </lineage>
</organism>
<keyword evidence="6" id="KW-0805">Transcription regulation</keyword>
<feature type="compositionally biased region" description="Polar residues" evidence="10">
    <location>
        <begin position="126"/>
        <end position="135"/>
    </location>
</feature>
<keyword evidence="5" id="KW-0007">Acetylation</keyword>
<evidence type="ECO:0000256" key="9">
    <source>
        <dbReference type="ARBA" id="ARBA00023242"/>
    </source>
</evidence>
<dbReference type="PRINTS" id="PR00930">
    <property type="entry name" value="HIGHMOBLTYIY"/>
</dbReference>
<proteinExistence type="inferred from homology"/>
<dbReference type="GO" id="GO:0000785">
    <property type="term" value="C:chromatin"/>
    <property type="evidence" value="ECO:0007669"/>
    <property type="project" value="InterPro"/>
</dbReference>
<feature type="region of interest" description="Disordered" evidence="10">
    <location>
        <begin position="1"/>
        <end position="135"/>
    </location>
</feature>
<dbReference type="InterPro" id="IPR017956">
    <property type="entry name" value="AT_hook_DNA-bd_motif"/>
</dbReference>
<evidence type="ECO:0000256" key="6">
    <source>
        <dbReference type="ARBA" id="ARBA00023015"/>
    </source>
</evidence>
<name>A0A9Q1AWL8_9SAUR</name>
<keyword evidence="9" id="KW-0539">Nucleus</keyword>
<dbReference type="GO" id="GO:0005634">
    <property type="term" value="C:nucleus"/>
    <property type="evidence" value="ECO:0007669"/>
    <property type="project" value="UniProtKB-SubCell"/>
</dbReference>
<dbReference type="PANTHER" id="PTHR23341:SF2">
    <property type="entry name" value="HIGH MOBILITY GROUP PROTEIN HMG-12"/>
    <property type="match status" value="1"/>
</dbReference>
<feature type="compositionally biased region" description="Basic and acidic residues" evidence="10">
    <location>
        <begin position="81"/>
        <end position="90"/>
    </location>
</feature>
<keyword evidence="4" id="KW-0677">Repeat</keyword>
<protein>
    <recommendedName>
        <fullName evidence="13">High mobility group protein HMGI-C</fullName>
    </recommendedName>
</protein>
<keyword evidence="3" id="KW-0597">Phosphoprotein</keyword>
<dbReference type="PROSITE" id="PS00354">
    <property type="entry name" value="HMGI_Y"/>
    <property type="match status" value="1"/>
</dbReference>
<comment type="caution">
    <text evidence="11">The sequence shown here is derived from an EMBL/GenBank/DDBJ whole genome shotgun (WGS) entry which is preliminary data.</text>
</comment>
<dbReference type="InterPro" id="IPR000116">
    <property type="entry name" value="HMGA"/>
</dbReference>
<dbReference type="Proteomes" id="UP001142489">
    <property type="component" value="Unassembled WGS sequence"/>
</dbReference>
<reference evidence="11" key="1">
    <citation type="journal article" date="2023" name="DNA Res.">
        <title>Chromosome-level genome assembly of Phrynocephalus forsythii using third-generation DNA sequencing and Hi-C analysis.</title>
        <authorList>
            <person name="Qi Y."/>
            <person name="Zhao W."/>
            <person name="Zhao Y."/>
            <person name="Niu C."/>
            <person name="Cao S."/>
            <person name="Zhang Y."/>
        </authorList>
    </citation>
    <scope>NUCLEOTIDE SEQUENCE</scope>
    <source>
        <tissue evidence="11">Muscle</tissue>
    </source>
</reference>
<evidence type="ECO:0008006" key="13">
    <source>
        <dbReference type="Google" id="ProtNLM"/>
    </source>
</evidence>
<keyword evidence="8" id="KW-0804">Transcription</keyword>
<comment type="subcellular location">
    <subcellularLocation>
        <location evidence="1">Nucleus</location>
    </subcellularLocation>
</comment>
<evidence type="ECO:0000256" key="10">
    <source>
        <dbReference type="SAM" id="MobiDB-lite"/>
    </source>
</evidence>
<dbReference type="InterPro" id="IPR000637">
    <property type="entry name" value="HMGI/Y_DNA-bd_CS"/>
</dbReference>
<evidence type="ECO:0000256" key="3">
    <source>
        <dbReference type="ARBA" id="ARBA00022553"/>
    </source>
</evidence>
<dbReference type="GO" id="GO:0003677">
    <property type="term" value="F:DNA binding"/>
    <property type="evidence" value="ECO:0007669"/>
    <property type="project" value="UniProtKB-KW"/>
</dbReference>
<dbReference type="PRINTS" id="PR00929">
    <property type="entry name" value="ATHOOK"/>
</dbReference>
<keyword evidence="12" id="KW-1185">Reference proteome</keyword>
<dbReference type="GO" id="GO:0003712">
    <property type="term" value="F:transcription coregulator activity"/>
    <property type="evidence" value="ECO:0007669"/>
    <property type="project" value="TreeGrafter"/>
</dbReference>
<comment type="similarity">
    <text evidence="2">Belongs to the HMGA family.</text>
</comment>
<keyword evidence="7" id="KW-0238">DNA-binding</keyword>
<dbReference type="Pfam" id="PF02178">
    <property type="entry name" value="AT_hook"/>
    <property type="match status" value="3"/>
</dbReference>
<dbReference type="GO" id="GO:0010557">
    <property type="term" value="P:positive regulation of macromolecule biosynthetic process"/>
    <property type="evidence" value="ECO:0007669"/>
    <property type="project" value="UniProtKB-ARBA"/>
</dbReference>
<dbReference type="EMBL" id="JAPFRF010000011">
    <property type="protein sequence ID" value="KAJ7316696.1"/>
    <property type="molecule type" value="Genomic_DNA"/>
</dbReference>
<dbReference type="GO" id="GO:0006355">
    <property type="term" value="P:regulation of DNA-templated transcription"/>
    <property type="evidence" value="ECO:0007669"/>
    <property type="project" value="InterPro"/>
</dbReference>
<gene>
    <name evidence="11" type="ORF">JRQ81_002858</name>
</gene>
<evidence type="ECO:0000256" key="2">
    <source>
        <dbReference type="ARBA" id="ARBA00010812"/>
    </source>
</evidence>
<feature type="compositionally biased region" description="Basic residues" evidence="10">
    <location>
        <begin position="40"/>
        <end position="50"/>
    </location>
</feature>
<evidence type="ECO:0000256" key="7">
    <source>
        <dbReference type="ARBA" id="ARBA00023125"/>
    </source>
</evidence>
<dbReference type="PANTHER" id="PTHR23341">
    <property type="entry name" value="HIGH MOBILITY GROUP PROTEINS HMG-A AND C"/>
    <property type="match status" value="1"/>
</dbReference>
<accession>A0A9Q1AWL8</accession>
<evidence type="ECO:0000256" key="8">
    <source>
        <dbReference type="ARBA" id="ARBA00023163"/>
    </source>
</evidence>
<evidence type="ECO:0000256" key="4">
    <source>
        <dbReference type="ARBA" id="ARBA00022737"/>
    </source>
</evidence>
<dbReference type="SMART" id="SM00384">
    <property type="entry name" value="AT_hook"/>
    <property type="match status" value="3"/>
</dbReference>
<sequence length="135" mass="14547">MINAGKPTGQGSPLPTELPRRKRGRPRKQPQEPVEPLPPKKPRGRPKGSKKLNAGAGQMASVHTVAEKKPRGRPRKWLILQKEEYKKAGPEGRISPSPAPEGPTTEGTSSGQGCPKTKRVIESKIPLTTSPAVVQ</sequence>
<evidence type="ECO:0000256" key="1">
    <source>
        <dbReference type="ARBA" id="ARBA00004123"/>
    </source>
</evidence>
<evidence type="ECO:0000313" key="11">
    <source>
        <dbReference type="EMBL" id="KAJ7316696.1"/>
    </source>
</evidence>